<keyword evidence="2" id="KW-0723">Serine/threonine-protein kinase</keyword>
<comment type="catalytic activity">
    <reaction evidence="8">
        <text>L-seryl-[protein] + ATP = O-phospho-L-seryl-[protein] + ADP + H(+)</text>
        <dbReference type="Rhea" id="RHEA:17989"/>
        <dbReference type="Rhea" id="RHEA-COMP:9863"/>
        <dbReference type="Rhea" id="RHEA-COMP:11604"/>
        <dbReference type="ChEBI" id="CHEBI:15378"/>
        <dbReference type="ChEBI" id="CHEBI:29999"/>
        <dbReference type="ChEBI" id="CHEBI:30616"/>
        <dbReference type="ChEBI" id="CHEBI:83421"/>
        <dbReference type="ChEBI" id="CHEBI:456216"/>
        <dbReference type="EC" id="2.7.11.1"/>
    </reaction>
</comment>
<evidence type="ECO:0000313" key="11">
    <source>
        <dbReference type="EMBL" id="USW53730.1"/>
    </source>
</evidence>
<dbReference type="Pfam" id="PF00069">
    <property type="entry name" value="Pkinase"/>
    <property type="match status" value="1"/>
</dbReference>
<evidence type="ECO:0000259" key="10">
    <source>
        <dbReference type="PROSITE" id="PS50011"/>
    </source>
</evidence>
<keyword evidence="6" id="KW-0067">ATP-binding</keyword>
<proteinExistence type="predicted"/>
<evidence type="ECO:0000256" key="4">
    <source>
        <dbReference type="ARBA" id="ARBA00022741"/>
    </source>
</evidence>
<accession>A0A9Q9EK60</accession>
<dbReference type="Gene3D" id="1.10.510.10">
    <property type="entry name" value="Transferase(Phosphotransferase) domain 1"/>
    <property type="match status" value="1"/>
</dbReference>
<evidence type="ECO:0000256" key="5">
    <source>
        <dbReference type="ARBA" id="ARBA00022777"/>
    </source>
</evidence>
<feature type="domain" description="Protein kinase" evidence="10">
    <location>
        <begin position="187"/>
        <end position="531"/>
    </location>
</feature>
<protein>
    <recommendedName>
        <fullName evidence="1">non-specific serine/threonine protein kinase</fullName>
        <ecNumber evidence="1">2.7.11.1</ecNumber>
    </recommendedName>
</protein>
<evidence type="ECO:0000256" key="6">
    <source>
        <dbReference type="ARBA" id="ARBA00022840"/>
    </source>
</evidence>
<feature type="region of interest" description="Disordered" evidence="9">
    <location>
        <begin position="578"/>
        <end position="609"/>
    </location>
</feature>
<keyword evidence="3" id="KW-0808">Transferase</keyword>
<gene>
    <name evidence="11" type="ORF">Slin15195_G070490</name>
</gene>
<evidence type="ECO:0000256" key="1">
    <source>
        <dbReference type="ARBA" id="ARBA00012513"/>
    </source>
</evidence>
<dbReference type="InterPro" id="IPR000719">
    <property type="entry name" value="Prot_kinase_dom"/>
</dbReference>
<dbReference type="Proteomes" id="UP001056384">
    <property type="component" value="Chromosome 5"/>
</dbReference>
<evidence type="ECO:0000256" key="2">
    <source>
        <dbReference type="ARBA" id="ARBA00022527"/>
    </source>
</evidence>
<keyword evidence="5 11" id="KW-0418">Kinase</keyword>
<evidence type="ECO:0000256" key="8">
    <source>
        <dbReference type="ARBA" id="ARBA00048679"/>
    </source>
</evidence>
<organism evidence="11 12">
    <name type="scientific">Septoria linicola</name>
    <dbReference type="NCBI Taxonomy" id="215465"/>
    <lineage>
        <taxon>Eukaryota</taxon>
        <taxon>Fungi</taxon>
        <taxon>Dikarya</taxon>
        <taxon>Ascomycota</taxon>
        <taxon>Pezizomycotina</taxon>
        <taxon>Dothideomycetes</taxon>
        <taxon>Dothideomycetidae</taxon>
        <taxon>Mycosphaerellales</taxon>
        <taxon>Mycosphaerellaceae</taxon>
        <taxon>Septoria</taxon>
    </lineage>
</organism>
<dbReference type="GO" id="GO:0004674">
    <property type="term" value="F:protein serine/threonine kinase activity"/>
    <property type="evidence" value="ECO:0007669"/>
    <property type="project" value="UniProtKB-KW"/>
</dbReference>
<dbReference type="InterPro" id="IPR050660">
    <property type="entry name" value="NEK_Ser/Thr_kinase"/>
</dbReference>
<dbReference type="PROSITE" id="PS00108">
    <property type="entry name" value="PROTEIN_KINASE_ST"/>
    <property type="match status" value="1"/>
</dbReference>
<dbReference type="OrthoDB" id="310217at2759"/>
<dbReference type="AlphaFoldDB" id="A0A9Q9EK60"/>
<dbReference type="InterPro" id="IPR011009">
    <property type="entry name" value="Kinase-like_dom_sf"/>
</dbReference>
<sequence length="609" mass="66689">MVSDRAQWMWLESWGWVNAGINRKVKNAPKATIRKNWATLTGAQRTAIAQLIEDFRRDRDAPAVTRRALLPEPDNVDNSAANIAYQASLRNVYMAELQAALSTRLLWQQRQVHAPFAPRPTPTTDWLNNVATTFTNDAATTNTQLAAFQTAIDDWIAQWVAAHPGGTPPPSPGPEGAGFTIPPPPNATWIGAFPLGAGGQAIPAVYVRQNRHGHIIDRVVIKDTDWPYKYPDGATDPATAAESEGESLWDPDVSWLSADHTVKQPAEIGALNRLNPLALSQSIVRLRSWHRVYRNGLLRAYRTYMEFCGFGNLYQLSRKYTPYGDRKGTARPATVDEQDWLPEAFVWGCFEHLTRAGLVMASGAAAPWSQIIHNDLKPENIFLGTNTSNIYRGYPIVKIGDFGLATILSSTPARALPPDLYIGNGTPRTEAPEQLALRPDGTHNLAAHTNVWGIGLVIWSLLHSCAWGTQLYDDTDAHRNPRTAAFSPDHISRYSLQLRNLVLSCLELDPANRPSLNTLILTIRQATNPLSTTTVDLASGLRDAEASDPRFRGDLHSLKLSGEKWPSNALLARRWSSDAPLPAPAKGPPTDLTGPDGTILGPVAPGGAV</sequence>
<keyword evidence="4" id="KW-0547">Nucleotide-binding</keyword>
<dbReference type="PROSITE" id="PS50011">
    <property type="entry name" value="PROTEIN_KINASE_DOM"/>
    <property type="match status" value="1"/>
</dbReference>
<dbReference type="GO" id="GO:0005524">
    <property type="term" value="F:ATP binding"/>
    <property type="evidence" value="ECO:0007669"/>
    <property type="project" value="UniProtKB-KW"/>
</dbReference>
<reference evidence="11" key="1">
    <citation type="submission" date="2022-06" db="EMBL/GenBank/DDBJ databases">
        <title>Complete genome sequences of two strains of the flax pathogen Septoria linicola.</title>
        <authorList>
            <person name="Lapalu N."/>
            <person name="Simon A."/>
            <person name="Demenou B."/>
            <person name="Paumier D."/>
            <person name="Guillot M.-P."/>
            <person name="Gout L."/>
            <person name="Valade R."/>
        </authorList>
    </citation>
    <scope>NUCLEOTIDE SEQUENCE</scope>
    <source>
        <strain evidence="11">SE15195</strain>
    </source>
</reference>
<name>A0A9Q9EK60_9PEZI</name>
<comment type="catalytic activity">
    <reaction evidence="7">
        <text>L-threonyl-[protein] + ATP = O-phospho-L-threonyl-[protein] + ADP + H(+)</text>
        <dbReference type="Rhea" id="RHEA:46608"/>
        <dbReference type="Rhea" id="RHEA-COMP:11060"/>
        <dbReference type="Rhea" id="RHEA-COMP:11605"/>
        <dbReference type="ChEBI" id="CHEBI:15378"/>
        <dbReference type="ChEBI" id="CHEBI:30013"/>
        <dbReference type="ChEBI" id="CHEBI:30616"/>
        <dbReference type="ChEBI" id="CHEBI:61977"/>
        <dbReference type="ChEBI" id="CHEBI:456216"/>
        <dbReference type="EC" id="2.7.11.1"/>
    </reaction>
</comment>
<dbReference type="SMART" id="SM00220">
    <property type="entry name" value="S_TKc"/>
    <property type="match status" value="1"/>
</dbReference>
<evidence type="ECO:0000256" key="3">
    <source>
        <dbReference type="ARBA" id="ARBA00022679"/>
    </source>
</evidence>
<keyword evidence="12" id="KW-1185">Reference proteome</keyword>
<dbReference type="PANTHER" id="PTHR43671:SF98">
    <property type="entry name" value="SERINE_THREONINE-PROTEIN KINASE NEK11"/>
    <property type="match status" value="1"/>
</dbReference>
<dbReference type="SUPFAM" id="SSF56112">
    <property type="entry name" value="Protein kinase-like (PK-like)"/>
    <property type="match status" value="1"/>
</dbReference>
<dbReference type="InterPro" id="IPR008271">
    <property type="entry name" value="Ser/Thr_kinase_AS"/>
</dbReference>
<evidence type="ECO:0000256" key="9">
    <source>
        <dbReference type="SAM" id="MobiDB-lite"/>
    </source>
</evidence>
<evidence type="ECO:0000256" key="7">
    <source>
        <dbReference type="ARBA" id="ARBA00047899"/>
    </source>
</evidence>
<evidence type="ECO:0000313" key="12">
    <source>
        <dbReference type="Proteomes" id="UP001056384"/>
    </source>
</evidence>
<dbReference type="PANTHER" id="PTHR43671">
    <property type="entry name" value="SERINE/THREONINE-PROTEIN KINASE NEK"/>
    <property type="match status" value="1"/>
</dbReference>
<dbReference type="EMBL" id="CP099422">
    <property type="protein sequence ID" value="USW53730.1"/>
    <property type="molecule type" value="Genomic_DNA"/>
</dbReference>
<dbReference type="EC" id="2.7.11.1" evidence="1"/>
<dbReference type="GO" id="GO:0005634">
    <property type="term" value="C:nucleus"/>
    <property type="evidence" value="ECO:0007669"/>
    <property type="project" value="TreeGrafter"/>
</dbReference>